<evidence type="ECO:0000256" key="1">
    <source>
        <dbReference type="SAM" id="Coils"/>
    </source>
</evidence>
<dbReference type="Gene3D" id="1.20.140.100">
    <property type="entry name" value="Dynein heavy chain, N-terminal domain 2"/>
    <property type="match status" value="1"/>
</dbReference>
<dbReference type="GO" id="GO:0051959">
    <property type="term" value="F:dynein light intermediate chain binding"/>
    <property type="evidence" value="ECO:0007669"/>
    <property type="project" value="InterPro"/>
</dbReference>
<evidence type="ECO:0000313" key="4">
    <source>
        <dbReference type="EMBL" id="CAI5441622.1"/>
    </source>
</evidence>
<gene>
    <name evidence="4" type="ORF">CAMP_LOCUS4259</name>
</gene>
<dbReference type="Gene3D" id="1.20.58.1120">
    <property type="match status" value="1"/>
</dbReference>
<evidence type="ECO:0000313" key="5">
    <source>
        <dbReference type="Proteomes" id="UP001152747"/>
    </source>
</evidence>
<protein>
    <submittedName>
        <fullName evidence="4">Uncharacterized protein</fullName>
    </submittedName>
</protein>
<dbReference type="InterPro" id="IPR024743">
    <property type="entry name" value="Dynein_HC_stalk"/>
</dbReference>
<keyword evidence="5" id="KW-1185">Reference proteome</keyword>
<dbReference type="OrthoDB" id="5826481at2759"/>
<dbReference type="Pfam" id="PF08393">
    <property type="entry name" value="DHC_N2"/>
    <property type="match status" value="1"/>
</dbReference>
<dbReference type="Proteomes" id="UP001152747">
    <property type="component" value="Unassembled WGS sequence"/>
</dbReference>
<dbReference type="GO" id="GO:0008569">
    <property type="term" value="F:minus-end-directed microtubule motor activity"/>
    <property type="evidence" value="ECO:0007669"/>
    <property type="project" value="TreeGrafter"/>
</dbReference>
<reference evidence="4" key="1">
    <citation type="submission" date="2022-11" db="EMBL/GenBank/DDBJ databases">
        <authorList>
            <person name="Kikuchi T."/>
        </authorList>
    </citation>
    <scope>NUCLEOTIDE SEQUENCE</scope>
    <source>
        <strain evidence="4">PS1010</strain>
    </source>
</reference>
<dbReference type="Gene3D" id="3.20.180.20">
    <property type="entry name" value="Dynein heavy chain, N-terminal domain 2"/>
    <property type="match status" value="1"/>
</dbReference>
<dbReference type="GO" id="GO:0036156">
    <property type="term" value="C:inner dynein arm"/>
    <property type="evidence" value="ECO:0007669"/>
    <property type="project" value="TreeGrafter"/>
</dbReference>
<sequence>MYEEGFGNLFHISCSGLTCRDIPRDLEYGNRKLVHHNNQGRRIRKHRDGRLFLLKDVGIDGKQIKKPRIGSPSGNRKQLKNKLENAETRDVIHEESLPEFPGWYGQLEGLQKKLGESWKFSENVVIQEEIKKLWKTWTKESAKIYLQNDIHIPRYIGRAPWKDQLTRNTQKISDQLQLNTKIISMFFEKFRDRCLVDCSFLLSENGRSVGELEKQLADFVHQTKRILNFEWPMEVANLMLDEGDKWIPLLVNSTSHTVFNAVAATMARLLYDLIFENINRVKDYFNLDDRARLIIVLNEGEEVFDYWQKINVLLELSKVPRVDHKIYPRMFTEAWIDVRSWFDAHSIIFKPLPQPFGSMNLRIFEIEKMLEKYEEKPENIEFWNEISKEILNVRDQILRQRSKTQRDFIIFDSAGIKQRSLVRITELEERAKKIILDDLGHKNNDYMEYFVMPDYDIRQYYEISRLGRKLEQLVNFVWDRIHHERQWITKQVSEQTSKNYYECEMIEKEWLDCLKKYRSAIRVNEVQKVQSKMANLAERSVILTERDEKLIGQRSLLGLPSSPIDCVRISKMCEFFARLTSLHYQTLLHHESCLRMRISDVNHADLVAETERLQDEKDIMVDEVTLMNEHVTTSNEALSKIQNVLNEFEKLLPVLGAISCQAMKDRHWQQILQDSENPVKVEGNPLVSELLEMNFIEKADKFEQVGAQAEKERVLEKSIEVMREQWKSAKFVTHQQGKAGSSGELLTTELNVQMQAHLARSQTILSSPFAFSILDQIRHWLDTLLNLNTFVVLYKNCDSRWKKIEGVFSTEDIAYQMPHEFRTFKKISLRWLHINNQITEERPILEQMELVIKLNTELAELEVLFGKMETGFHAYLRKKRAVFPRLFCLSDELVLSLICDSREPSNCKSYIPLLFPALTTFDQNTKMEIVSVSTRSDVIQLAKPVNVNLSKRHVEKWMHELDVQIRSTVKIRIRQLIEKLNFKIGPVETLLSEPTQVAVIYLRIAITQQIELAMKQNTMTIFSSDLKLYIRECQHCIIQKLSRRKFLPMIYHTYKHANNLVTKFISEQVVFIDDHRWTNQLRYYWHMENVFIRIGTVSVRYDYEIQDFANFLDYKLIDESLRYMIFMNHFGWNCKPRQINELLARCLAGALGRPFVICDYHKNSAEFKMIIDGALLFGGLVFVKNYGGKSVERDIYTAHNLNNLKYHFETEITINSSFMLFLEEKSFGTCRNVDFENPNHLRIVEQIFSLNSISHRDKLTQKFQIISEFQNFFYPNLWKNHINSTIFEILEKNEELLEGDLEIGEIILENYTVGMKNEHRKKFSDLLMLSKKVVKDKSKYHFAERLCKMLENHQVVVVLGESMTGKSKIIEEAAKIRNSELHIEFGLWQDLQNYGESLKNTRRLNKWIVLDGFIDVQTISWIYRLLNENTLFPWSELPFLAPNEKLIIETNVEIFNGKLPVIRIEHDLEKTESEFSEKLSEYEKQRIHDVFEIYEEANHLKPEVTRIVQIIENSLTNCDEKIFENLLKTTMLSFIPLQQLDPILLKKEDFVKNVPFFEGWYNFSSTSDGFTAEEFYISRIIALILNTDLIPLLISTQNCCEFSGFLTKLLGDLDGLGWHVITLSLDDQTTVEDIKTFVQNCSIMFGGRDEMENRNEGSNFLMIHGIEMCQPNVVDWIRYSYDRKLITKILFVSTKSRDFFAPRIRRYIFAIDFLQITELSEPTKYPYANYKNMLQIMTKDIKIKDIRDSITNQLVDALCDAQILNFYEKIMSMKIAGEYRIVRGKGFMEIGELVILYQNAIIEREKRDKKYRKHPIIIHQFLARNINFIEKVTSASFGHMLIVSENLKNIETALRISTELNKQMIYFTDGIDGIQEWRDLFKDKIIRECLLDGKETVVSISITHKEILADVNSICCHKMIPPRYLTRLLLSEFGEKHTLEGKGIWEMLESKLSVLKFCVILKPSDFSWFLETYPKLASRLILNIWGNQTKNEIDMEMIEDLGKSEIFSKIQINQIILAIDKLVELKLIKNIQEKQKLLNTIIRIAINKKLEVEKTMSKYEKGMDKMKKAEEQVAGMQGELLRLQPQLLRTSIETSMLMSTIEKETIEVENAREVVAANENKANEAATKAQSLKAESEAELASAIPALEAAVEALETMTQSDVSSLKTMRFPPYAVRLCMEAVCIILGVKPTKVANDRGEVVNDYWISGQKLLSDIHFLNKIRTFPRDETSRRTMKLIRDKYLSKEEFDPEKVRQCSLAAEGLCRWVLAIDMYNQISKIVEPKRERLRKSEMLVKQHLKQLEVKRKALLKVTEKLQGLSDQFSQMCQKKQELESQISSCEIKMERAERLVQALGGEKDKWQTKITDIQHEDSLCVPYSIGTSLVLHIFAKLPIDEREIEIRKTMRILFPKLEIRISCDLRSLVKLVDDPILFINDDGRAIEVLKSIYPKVIESNKFSEKERTEALTQDSVIILDNSQNITKEIENSEVYLQKDQEVILKIYEKEHEVNKGFRIFIRSHVECNGNMIVLNNKFSDAEIRFEICEKMGSVNWDETLNHYNEMVQKKDMDIGLLDKTENEMLDLLGRSKDLDDERAIDLLAEARNLQAAVAAREKDIAEIEGSLRSIEFQMSPAIEWSIKIVKMLYSLCKLDSFYRTSLKSLVNVLGTKLFENLATVNLDEVIKKISTLFWKFCQHFLAWDDKLIVYHLLHQNMNFRSEQMINSCSGDSDCPLQFTQFILKSTCRSIIFLKYDSETYASILQAANFGKTSLWRVYSILDHVILKIEKLTDEPSWLFLNLNDMNENTLEKLKEIKEKIETLHAVHPSFRCIVGLSTDIFEIDEQEAVLMLSSKRFYYSAAANLSQMLTRFNNNTNLRVQFDKSEESQRHQVIRLICLHFALRTRSQVDTGFKVQVDDADLLAMLKLYQELRNLSDQPNEALDIPKVRTNIIEPIYFAKSRLTVEFGIVQAMTNWIFEQNLSISADTLLKKLLREESSNFEDFAHFIQTHDDILFCGFNARICRDLQQIRQKKLSHRMRSLFEDDFNITSSSLLGNPIEKSTKFRPRSWLRDVESEGENVIDAREISNLTELVTFLKMKFALRYKIQIVETSITAEFISVSESLERCSAKEMAEHPTIRLSHCILCSAQMSKNELKEPHSRQDQFVAIQLRAVRRSGSANPRSIPLICPMSQKPVANLPIQSQFPIGHWHLRGTHVTVGRSNLEIFDFVFDLSSMRALNKTLLENSELSETTPISMMITK</sequence>
<name>A0A9P1MVV5_9PELO</name>
<dbReference type="Gene3D" id="1.10.287.2620">
    <property type="match status" value="1"/>
</dbReference>
<organism evidence="4 5">
    <name type="scientific">Caenorhabditis angaria</name>
    <dbReference type="NCBI Taxonomy" id="860376"/>
    <lineage>
        <taxon>Eukaryota</taxon>
        <taxon>Metazoa</taxon>
        <taxon>Ecdysozoa</taxon>
        <taxon>Nematoda</taxon>
        <taxon>Chromadorea</taxon>
        <taxon>Rhabditida</taxon>
        <taxon>Rhabditina</taxon>
        <taxon>Rhabditomorpha</taxon>
        <taxon>Rhabditoidea</taxon>
        <taxon>Rhabditidae</taxon>
        <taxon>Peloderinae</taxon>
        <taxon>Caenorhabditis</taxon>
    </lineage>
</organism>
<dbReference type="InterPro" id="IPR013602">
    <property type="entry name" value="Dynein_heavy_linker"/>
</dbReference>
<dbReference type="EMBL" id="CANHGI010000002">
    <property type="protein sequence ID" value="CAI5441622.1"/>
    <property type="molecule type" value="Genomic_DNA"/>
</dbReference>
<feature type="coiled-coil region" evidence="1">
    <location>
        <begin position="2314"/>
        <end position="2362"/>
    </location>
</feature>
<evidence type="ECO:0000259" key="3">
    <source>
        <dbReference type="Pfam" id="PF12777"/>
    </source>
</evidence>
<proteinExistence type="predicted"/>
<dbReference type="Pfam" id="PF12777">
    <property type="entry name" value="MT"/>
    <property type="match status" value="1"/>
</dbReference>
<accession>A0A9P1MVV5</accession>
<dbReference type="GO" id="GO:0097729">
    <property type="term" value="C:9+2 motile cilium"/>
    <property type="evidence" value="ECO:0007669"/>
    <property type="project" value="TreeGrafter"/>
</dbReference>
<dbReference type="PANTHER" id="PTHR10676">
    <property type="entry name" value="DYNEIN HEAVY CHAIN FAMILY PROTEIN"/>
    <property type="match status" value="1"/>
</dbReference>
<dbReference type="GO" id="GO:0060294">
    <property type="term" value="P:cilium movement involved in cell motility"/>
    <property type="evidence" value="ECO:0007669"/>
    <property type="project" value="TreeGrafter"/>
</dbReference>
<feature type="domain" description="Dynein heavy chain linker" evidence="2">
    <location>
        <begin position="591"/>
        <end position="975"/>
    </location>
</feature>
<feature type="coiled-coil region" evidence="1">
    <location>
        <begin position="2052"/>
        <end position="2135"/>
    </location>
</feature>
<comment type="caution">
    <text evidence="4">The sequence shown here is derived from an EMBL/GenBank/DDBJ whole genome shotgun (WGS) entry which is preliminary data.</text>
</comment>
<dbReference type="GO" id="GO:0045505">
    <property type="term" value="F:dynein intermediate chain binding"/>
    <property type="evidence" value="ECO:0007669"/>
    <property type="project" value="InterPro"/>
</dbReference>
<dbReference type="Gene3D" id="1.20.920.20">
    <property type="match status" value="1"/>
</dbReference>
<dbReference type="FunFam" id="1.20.920.20:FF:000013">
    <property type="entry name" value="Dynein Heavy Chain"/>
    <property type="match status" value="1"/>
</dbReference>
<dbReference type="InterPro" id="IPR042228">
    <property type="entry name" value="Dynein_linker_3"/>
</dbReference>
<evidence type="ECO:0000259" key="2">
    <source>
        <dbReference type="Pfam" id="PF08393"/>
    </source>
</evidence>
<dbReference type="PANTHER" id="PTHR10676:SF242">
    <property type="entry name" value="DYNEIN AXONEMAL HEAVY CHAIN 3"/>
    <property type="match status" value="1"/>
</dbReference>
<keyword evidence="1" id="KW-0175">Coiled coil</keyword>
<feature type="domain" description="Dynein heavy chain coiled coil stalk" evidence="3">
    <location>
        <begin position="2059"/>
        <end position="2373"/>
    </location>
</feature>
<dbReference type="InterPro" id="IPR026983">
    <property type="entry name" value="DHC"/>
</dbReference>
<feature type="coiled-coil region" evidence="1">
    <location>
        <begin position="2792"/>
        <end position="2819"/>
    </location>
</feature>
<dbReference type="InterPro" id="IPR042222">
    <property type="entry name" value="Dynein_2_N"/>
</dbReference>